<dbReference type="Proteomes" id="UP000309389">
    <property type="component" value="Unassembled WGS sequence"/>
</dbReference>
<dbReference type="OrthoDB" id="7391222at2"/>
<gene>
    <name evidence="1" type="ORF">E5222_10930</name>
</gene>
<dbReference type="EMBL" id="SSHH01000003">
    <property type="protein sequence ID" value="TIX49365.1"/>
    <property type="molecule type" value="Genomic_DNA"/>
</dbReference>
<proteinExistence type="predicted"/>
<name>A0A4T3F1T5_9SPHN</name>
<reference evidence="1 2" key="1">
    <citation type="submission" date="2019-04" db="EMBL/GenBank/DDBJ databases">
        <title>Altererythrobacter aquimixticola sp. nov., isolated from sediment of junction between the ocean and a freshwater spring.</title>
        <authorList>
            <person name="Yoon J.-H."/>
        </authorList>
    </citation>
    <scope>NUCLEOTIDE SEQUENCE [LARGE SCALE GENOMIC DNA]</scope>
    <source>
        <strain evidence="1 2">SSKS-13</strain>
    </source>
</reference>
<dbReference type="RefSeq" id="WP_136693842.1">
    <property type="nucleotide sequence ID" value="NZ_SSHH01000003.1"/>
</dbReference>
<accession>A0A4T3F1T5</accession>
<keyword evidence="2" id="KW-1185">Reference proteome</keyword>
<evidence type="ECO:0000313" key="2">
    <source>
        <dbReference type="Proteomes" id="UP000309389"/>
    </source>
</evidence>
<evidence type="ECO:0000313" key="1">
    <source>
        <dbReference type="EMBL" id="TIX49365.1"/>
    </source>
</evidence>
<comment type="caution">
    <text evidence="1">The sequence shown here is derived from an EMBL/GenBank/DDBJ whole genome shotgun (WGS) entry which is preliminary data.</text>
</comment>
<dbReference type="AlphaFoldDB" id="A0A4T3F1T5"/>
<sequence length="130" mass="13388">MSLAAIGATILAVLFLIGLARWLGFAGKPQLTDEAEAAALAASLPGGFAARDIALDCVGHGALLADADGRVAVIIPHGAHFMVRLAGPGLSVTRDATGITLVDPLWKFQLAIEDDQGFWIESLEKAIAAA</sequence>
<protein>
    <submittedName>
        <fullName evidence="1">Uncharacterized protein</fullName>
    </submittedName>
</protein>
<organism evidence="1 2">
    <name type="scientific">Alteraurantiacibacter aquimixticola</name>
    <dbReference type="NCBI Taxonomy" id="2489173"/>
    <lineage>
        <taxon>Bacteria</taxon>
        <taxon>Pseudomonadati</taxon>
        <taxon>Pseudomonadota</taxon>
        <taxon>Alphaproteobacteria</taxon>
        <taxon>Sphingomonadales</taxon>
        <taxon>Erythrobacteraceae</taxon>
        <taxon>Alteraurantiacibacter</taxon>
    </lineage>
</organism>